<dbReference type="GO" id="GO:0019706">
    <property type="term" value="F:protein-cysteine S-palmitoyltransferase activity"/>
    <property type="evidence" value="ECO:0007669"/>
    <property type="project" value="UniProtKB-EC"/>
</dbReference>
<evidence type="ECO:0000256" key="1">
    <source>
        <dbReference type="ARBA" id="ARBA00004127"/>
    </source>
</evidence>
<comment type="similarity">
    <text evidence="10">Belongs to the DHHC palmitoyltransferase family.</text>
</comment>
<keyword evidence="13" id="KW-1185">Reference proteome</keyword>
<name>A0A9P0CTK8_9CUCU</name>
<dbReference type="PROSITE" id="PS50216">
    <property type="entry name" value="DHHC"/>
    <property type="match status" value="1"/>
</dbReference>
<keyword evidence="7" id="KW-0449">Lipoprotein</keyword>
<organism evidence="12 13">
    <name type="scientific">Psylliodes chrysocephalus</name>
    <dbReference type="NCBI Taxonomy" id="3402493"/>
    <lineage>
        <taxon>Eukaryota</taxon>
        <taxon>Metazoa</taxon>
        <taxon>Ecdysozoa</taxon>
        <taxon>Arthropoda</taxon>
        <taxon>Hexapoda</taxon>
        <taxon>Insecta</taxon>
        <taxon>Pterygota</taxon>
        <taxon>Neoptera</taxon>
        <taxon>Endopterygota</taxon>
        <taxon>Coleoptera</taxon>
        <taxon>Polyphaga</taxon>
        <taxon>Cucujiformia</taxon>
        <taxon>Chrysomeloidea</taxon>
        <taxon>Chrysomelidae</taxon>
        <taxon>Galerucinae</taxon>
        <taxon>Alticini</taxon>
        <taxon>Psylliodes</taxon>
    </lineage>
</organism>
<evidence type="ECO:0000313" key="12">
    <source>
        <dbReference type="EMBL" id="CAH1109197.1"/>
    </source>
</evidence>
<sequence length="575" mass="65314">MARERVTRKWEIFQGRNRFYCNGRLMTAPNSGVFLLTLFLITITSMLFFIFDCKYLAENVTIAIPIIGALLFLFTMSSLLRTSLSDPGIIPRASSEEAAYVEKQIEVTNSANSPTYRPPPRTKEVLVKGQTIKLKYCFTCKIFRPPRASHCSLCDNCVDRFDHHCPWRGQENFNPYSEGNVCLNCFHILCGPITPSLIDRRGVVTDSYRYENSRTVTNAPTLPLKKYGVPIQNGPQQASTEIPGIYRQTTENIGTYSPLKKHFYRAQQIIPSKNCANQKIIPSPVPQFLPYDRNEPPSRSETFKNSHSLPQLKNIVNQDYLPNNNFVKYGLVVHQGPLPPRDCNFTPPERGYNVNFVRRVDPRVGRKPRPKSSCIYENVHPTDEFCVIRMSSERSLTHNLRVDSFPMPDFKNNTGSVTHLVSSEQPLAVVPVAVHLQMSPEDPLQYKSQTSLNHSPLYNNITPLNTHTQHNKPQRCTDNSTSSFKENQNVEDLHLDPVILRESHMLATINDKNRYADLRLDNDMTVQDKENSLFSVSRLRLLQDTTMIESALDLDSLDGSSLGTNSQAGLMKVEV</sequence>
<keyword evidence="6" id="KW-0564">Palmitate</keyword>
<comment type="catalytic activity">
    <reaction evidence="9 10">
        <text>L-cysteinyl-[protein] + hexadecanoyl-CoA = S-hexadecanoyl-L-cysteinyl-[protein] + CoA</text>
        <dbReference type="Rhea" id="RHEA:36683"/>
        <dbReference type="Rhea" id="RHEA-COMP:10131"/>
        <dbReference type="Rhea" id="RHEA-COMP:11032"/>
        <dbReference type="ChEBI" id="CHEBI:29950"/>
        <dbReference type="ChEBI" id="CHEBI:57287"/>
        <dbReference type="ChEBI" id="CHEBI:57379"/>
        <dbReference type="ChEBI" id="CHEBI:74151"/>
        <dbReference type="EC" id="2.3.1.225"/>
    </reaction>
</comment>
<protein>
    <recommendedName>
        <fullName evidence="10">Palmitoyltransferase</fullName>
        <ecNumber evidence="10">2.3.1.225</ecNumber>
    </recommendedName>
</protein>
<feature type="transmembrane region" description="Helical" evidence="10">
    <location>
        <begin position="32"/>
        <end position="50"/>
    </location>
</feature>
<feature type="domain" description="Palmitoyltransferase DHHC" evidence="11">
    <location>
        <begin position="132"/>
        <end position="169"/>
    </location>
</feature>
<dbReference type="PANTHER" id="PTHR22883">
    <property type="entry name" value="ZINC FINGER DHHC DOMAIN CONTAINING PROTEIN"/>
    <property type="match status" value="1"/>
</dbReference>
<dbReference type="InterPro" id="IPR001594">
    <property type="entry name" value="Palmitoyltrfase_DHHC"/>
</dbReference>
<evidence type="ECO:0000256" key="7">
    <source>
        <dbReference type="ARBA" id="ARBA00023288"/>
    </source>
</evidence>
<dbReference type="GO" id="GO:0005783">
    <property type="term" value="C:endoplasmic reticulum"/>
    <property type="evidence" value="ECO:0007669"/>
    <property type="project" value="TreeGrafter"/>
</dbReference>
<keyword evidence="2 10" id="KW-0808">Transferase</keyword>
<dbReference type="EMBL" id="OV651815">
    <property type="protein sequence ID" value="CAH1109197.1"/>
    <property type="molecule type" value="Genomic_DNA"/>
</dbReference>
<comment type="domain">
    <text evidence="10">The DHHC domain is required for palmitoyltransferase activity.</text>
</comment>
<evidence type="ECO:0000313" key="13">
    <source>
        <dbReference type="Proteomes" id="UP001153636"/>
    </source>
</evidence>
<evidence type="ECO:0000256" key="4">
    <source>
        <dbReference type="ARBA" id="ARBA00022989"/>
    </source>
</evidence>
<feature type="transmembrane region" description="Helical" evidence="10">
    <location>
        <begin position="62"/>
        <end position="80"/>
    </location>
</feature>
<keyword evidence="8 10" id="KW-0012">Acyltransferase</keyword>
<evidence type="ECO:0000256" key="3">
    <source>
        <dbReference type="ARBA" id="ARBA00022692"/>
    </source>
</evidence>
<accession>A0A9P0CTK8</accession>
<evidence type="ECO:0000256" key="6">
    <source>
        <dbReference type="ARBA" id="ARBA00023139"/>
    </source>
</evidence>
<keyword evidence="3 10" id="KW-0812">Transmembrane</keyword>
<dbReference type="Proteomes" id="UP001153636">
    <property type="component" value="Chromosome 3"/>
</dbReference>
<reference evidence="12" key="1">
    <citation type="submission" date="2022-01" db="EMBL/GenBank/DDBJ databases">
        <authorList>
            <person name="King R."/>
        </authorList>
    </citation>
    <scope>NUCLEOTIDE SEQUENCE</scope>
</reference>
<evidence type="ECO:0000259" key="11">
    <source>
        <dbReference type="Pfam" id="PF01529"/>
    </source>
</evidence>
<evidence type="ECO:0000256" key="8">
    <source>
        <dbReference type="ARBA" id="ARBA00023315"/>
    </source>
</evidence>
<evidence type="ECO:0000256" key="2">
    <source>
        <dbReference type="ARBA" id="ARBA00022679"/>
    </source>
</evidence>
<evidence type="ECO:0000256" key="10">
    <source>
        <dbReference type="RuleBase" id="RU079119"/>
    </source>
</evidence>
<comment type="subcellular location">
    <subcellularLocation>
        <location evidence="1">Endomembrane system</location>
        <topology evidence="1">Multi-pass membrane protein</topology>
    </subcellularLocation>
</comment>
<keyword evidence="4 10" id="KW-1133">Transmembrane helix</keyword>
<dbReference type="InterPro" id="IPR039859">
    <property type="entry name" value="PFA4/ZDH16/20/ERF2-like"/>
</dbReference>
<evidence type="ECO:0000256" key="5">
    <source>
        <dbReference type="ARBA" id="ARBA00023136"/>
    </source>
</evidence>
<dbReference type="PANTHER" id="PTHR22883:SF43">
    <property type="entry name" value="PALMITOYLTRANSFERASE APP"/>
    <property type="match status" value="1"/>
</dbReference>
<dbReference type="OrthoDB" id="4096362at2759"/>
<keyword evidence="5 10" id="KW-0472">Membrane</keyword>
<proteinExistence type="inferred from homology"/>
<gene>
    <name evidence="12" type="ORF">PSYICH_LOCUS9105</name>
</gene>
<dbReference type="EC" id="2.3.1.225" evidence="10"/>
<dbReference type="GO" id="GO:0006612">
    <property type="term" value="P:protein targeting to membrane"/>
    <property type="evidence" value="ECO:0007669"/>
    <property type="project" value="TreeGrafter"/>
</dbReference>
<dbReference type="GO" id="GO:0005794">
    <property type="term" value="C:Golgi apparatus"/>
    <property type="evidence" value="ECO:0007669"/>
    <property type="project" value="TreeGrafter"/>
</dbReference>
<dbReference type="Pfam" id="PF01529">
    <property type="entry name" value="DHHC"/>
    <property type="match status" value="1"/>
</dbReference>
<evidence type="ECO:0000256" key="9">
    <source>
        <dbReference type="ARBA" id="ARBA00048048"/>
    </source>
</evidence>
<dbReference type="AlphaFoldDB" id="A0A9P0CTK8"/>